<dbReference type="SUPFAM" id="SSF50978">
    <property type="entry name" value="WD40 repeat-like"/>
    <property type="match status" value="1"/>
</dbReference>
<keyword evidence="3" id="KW-1185">Reference proteome</keyword>
<sequence length="474" mass="52302">MALILQRHGARMWSSVLRREFPALYETIVTGGHPSPCWRSALRVAARLDAAAGETESRLFVRGLAAPHVDVTPELQSRYVVPPGEMRPLIPSLHWPTTSIATNGMDMVVASSLHTPSLKIWVLDPARGTLFMKPIFVLQQPQVVQVDAHRQTVVAYTRNDTILVWRVTARDFRTPPSGNYDNQHSGANSSQQSAPMEGDDDSEESFDEVDEAEALLAIVDVTTDGHHDLDGEALLDMQQQQLDQLEFEEDDLRELSELGLQGTSLVRPIKRYETRQVALLDMRGMGVAATVMQRAVHISVWGDYVAVGYGDREFLIWSIKQQAPFRHFRQDPPSPLKGCSYRVEDFPVGCVVWADFLFTVGRTHRQVQIWNLLTGERRASQIIPPIPDAGLNVAGTAGDGTVQPQSSVGGTVITGIATNKQHGGLIVVSAQQLSANMVVPFVMPFYATSRPILMGGLDMQRSSIFGVSHPLPPF</sequence>
<protein>
    <submittedName>
        <fullName evidence="2">Uncharacterized protein</fullName>
    </submittedName>
</protein>
<proteinExistence type="predicted"/>
<dbReference type="Gene3D" id="2.130.10.10">
    <property type="entry name" value="YVTN repeat-like/Quinoprotein amine dehydrogenase"/>
    <property type="match status" value="1"/>
</dbReference>
<dbReference type="EMBL" id="JADGIZ020000014">
    <property type="protein sequence ID" value="KAL2916877.1"/>
    <property type="molecule type" value="Genomic_DNA"/>
</dbReference>
<feature type="compositionally biased region" description="Acidic residues" evidence="1">
    <location>
        <begin position="197"/>
        <end position="207"/>
    </location>
</feature>
<organism evidence="2 3">
    <name type="scientific">Polyrhizophydium stewartii</name>
    <dbReference type="NCBI Taxonomy" id="2732419"/>
    <lineage>
        <taxon>Eukaryota</taxon>
        <taxon>Fungi</taxon>
        <taxon>Fungi incertae sedis</taxon>
        <taxon>Chytridiomycota</taxon>
        <taxon>Chytridiomycota incertae sedis</taxon>
        <taxon>Chytridiomycetes</taxon>
        <taxon>Rhizophydiales</taxon>
        <taxon>Rhizophydiales incertae sedis</taxon>
        <taxon>Polyrhizophydium</taxon>
    </lineage>
</organism>
<gene>
    <name evidence="2" type="ORF">HK105_203656</name>
</gene>
<evidence type="ECO:0000313" key="3">
    <source>
        <dbReference type="Proteomes" id="UP001527925"/>
    </source>
</evidence>
<dbReference type="InterPro" id="IPR036322">
    <property type="entry name" value="WD40_repeat_dom_sf"/>
</dbReference>
<name>A0ABR4NBM5_9FUNG</name>
<dbReference type="InterPro" id="IPR015943">
    <property type="entry name" value="WD40/YVTN_repeat-like_dom_sf"/>
</dbReference>
<dbReference type="Proteomes" id="UP001527925">
    <property type="component" value="Unassembled WGS sequence"/>
</dbReference>
<feature type="compositionally biased region" description="Polar residues" evidence="1">
    <location>
        <begin position="176"/>
        <end position="194"/>
    </location>
</feature>
<accession>A0ABR4NBM5</accession>
<reference evidence="2 3" key="1">
    <citation type="submission" date="2023-09" db="EMBL/GenBank/DDBJ databases">
        <title>Pangenome analysis of Batrachochytrium dendrobatidis and related Chytrids.</title>
        <authorList>
            <person name="Yacoub M.N."/>
            <person name="Stajich J.E."/>
            <person name="James T.Y."/>
        </authorList>
    </citation>
    <scope>NUCLEOTIDE SEQUENCE [LARGE SCALE GENOMIC DNA]</scope>
    <source>
        <strain evidence="2 3">JEL0888</strain>
    </source>
</reference>
<comment type="caution">
    <text evidence="2">The sequence shown here is derived from an EMBL/GenBank/DDBJ whole genome shotgun (WGS) entry which is preliminary data.</text>
</comment>
<feature type="region of interest" description="Disordered" evidence="1">
    <location>
        <begin position="174"/>
        <end position="207"/>
    </location>
</feature>
<evidence type="ECO:0000256" key="1">
    <source>
        <dbReference type="SAM" id="MobiDB-lite"/>
    </source>
</evidence>
<evidence type="ECO:0000313" key="2">
    <source>
        <dbReference type="EMBL" id="KAL2916877.1"/>
    </source>
</evidence>